<keyword evidence="1" id="KW-0808">Transferase</keyword>
<reference evidence="2" key="1">
    <citation type="submission" date="2016-10" db="EMBL/GenBank/DDBJ databases">
        <authorList>
            <person name="Varghese N."/>
            <person name="Submissions S."/>
        </authorList>
    </citation>
    <scope>NUCLEOTIDE SEQUENCE [LARGE SCALE GENOMIC DNA]</scope>
    <source>
        <strain evidence="2">DSM 3695</strain>
    </source>
</reference>
<gene>
    <name evidence="1" type="ORF">SAMN04488122_3131</name>
</gene>
<dbReference type="GO" id="GO:0016301">
    <property type="term" value="F:kinase activity"/>
    <property type="evidence" value="ECO:0007669"/>
    <property type="project" value="UniProtKB-KW"/>
</dbReference>
<proteinExistence type="predicted"/>
<dbReference type="RefSeq" id="WP_089896215.1">
    <property type="nucleotide sequence ID" value="NZ_FOJG01000001.1"/>
</dbReference>
<dbReference type="SUPFAM" id="SSF52540">
    <property type="entry name" value="P-loop containing nucleoside triphosphate hydrolases"/>
    <property type="match status" value="1"/>
</dbReference>
<evidence type="ECO:0000313" key="2">
    <source>
        <dbReference type="Proteomes" id="UP000199310"/>
    </source>
</evidence>
<dbReference type="Gene3D" id="3.40.50.300">
    <property type="entry name" value="P-loop containing nucleotide triphosphate hydrolases"/>
    <property type="match status" value="1"/>
</dbReference>
<dbReference type="NCBIfam" id="NF004861">
    <property type="entry name" value="PRK06217.1"/>
    <property type="match status" value="1"/>
</dbReference>
<dbReference type="STRING" id="29529.SAMN04488122_3131"/>
<dbReference type="EMBL" id="FOJG01000001">
    <property type="protein sequence ID" value="SEW42675.1"/>
    <property type="molecule type" value="Genomic_DNA"/>
</dbReference>
<dbReference type="PANTHER" id="PTHR37816">
    <property type="entry name" value="YALI0E33011P"/>
    <property type="match status" value="1"/>
</dbReference>
<keyword evidence="2" id="KW-1185">Reference proteome</keyword>
<keyword evidence="1" id="KW-0418">Kinase</keyword>
<evidence type="ECO:0000313" key="1">
    <source>
        <dbReference type="EMBL" id="SEW42675.1"/>
    </source>
</evidence>
<dbReference type="PANTHER" id="PTHR37816:SF2">
    <property type="entry name" value="DNA TOPOLOGY MODULATION PROTEIN FLAR-RELATED PROTEIN"/>
    <property type="match status" value="1"/>
</dbReference>
<dbReference type="InterPro" id="IPR027417">
    <property type="entry name" value="P-loop_NTPase"/>
</dbReference>
<protein>
    <submittedName>
        <fullName evidence="1">Adenylate kinase</fullName>
    </submittedName>
</protein>
<dbReference type="Proteomes" id="UP000199310">
    <property type="component" value="Unassembled WGS sequence"/>
</dbReference>
<organism evidence="1 2">
    <name type="scientific">Chitinophaga arvensicola</name>
    <dbReference type="NCBI Taxonomy" id="29529"/>
    <lineage>
        <taxon>Bacteria</taxon>
        <taxon>Pseudomonadati</taxon>
        <taxon>Bacteroidota</taxon>
        <taxon>Chitinophagia</taxon>
        <taxon>Chitinophagales</taxon>
        <taxon>Chitinophagaceae</taxon>
        <taxon>Chitinophaga</taxon>
    </lineage>
</organism>
<name>A0A1I0RNB3_9BACT</name>
<dbReference type="OrthoDB" id="9813917at2"/>
<dbReference type="AlphaFoldDB" id="A0A1I0RNB3"/>
<dbReference type="InterPro" id="IPR052922">
    <property type="entry name" value="Cytidylate_Kinase-2"/>
</dbReference>
<sequence length="184" mass="21292">MKLHLFGASGSGVTTLGNALAAQLNIPYFDSDAYFWESTDPPFTIRRNAAQRNALIRADLDKQPDWMVGGSIINWGDTVFPSFDLIVFLWLPPEVRMARLLKREQERYGDRISLNPDRKKQHQEFLAWAADYDHDTGIATRTLNAHEQWMQKQTAPVLELRGDKTIRERTHEVIVRLRTMNVHF</sequence>
<accession>A0A1I0RNB3</accession>